<dbReference type="RefSeq" id="WP_413259028.1">
    <property type="nucleotide sequence ID" value="NZ_JBHFNS010000075.1"/>
</dbReference>
<dbReference type="InterPro" id="IPR009081">
    <property type="entry name" value="PP-bd_ACP"/>
</dbReference>
<dbReference type="Gene3D" id="1.10.1200.10">
    <property type="entry name" value="ACP-like"/>
    <property type="match status" value="1"/>
</dbReference>
<dbReference type="PROSITE" id="PS00012">
    <property type="entry name" value="PHOSPHOPANTETHEINE"/>
    <property type="match status" value="1"/>
</dbReference>
<keyword evidence="1" id="KW-0596">Phosphopantetheine</keyword>
<protein>
    <submittedName>
        <fullName evidence="4">Thioesterase domain-containing protein</fullName>
    </submittedName>
</protein>
<evidence type="ECO:0000313" key="4">
    <source>
        <dbReference type="EMBL" id="MFB2937530.1"/>
    </source>
</evidence>
<reference evidence="4 5" key="1">
    <citation type="submission" date="2024-09" db="EMBL/GenBank/DDBJ databases">
        <title>Floridaenema gen nov. (Aerosakkonemataceae, Aerosakkonematales ord. nov., Cyanobacteria) from benthic tropical and subtropical fresh waters, with the description of four new species.</title>
        <authorList>
            <person name="Moretto J.A."/>
            <person name="Berthold D.E."/>
            <person name="Lefler F.W."/>
            <person name="Huang I.-S."/>
            <person name="Laughinghouse H. IV."/>
        </authorList>
    </citation>
    <scope>NUCLEOTIDE SEQUENCE [LARGE SCALE GENOMIC DNA]</scope>
    <source>
        <strain evidence="4 5">BLCC-F154</strain>
    </source>
</reference>
<dbReference type="InterPro" id="IPR006162">
    <property type="entry name" value="Ppantetheine_attach_site"/>
</dbReference>
<dbReference type="InterPro" id="IPR029058">
    <property type="entry name" value="AB_hydrolase_fold"/>
</dbReference>
<dbReference type="PROSITE" id="PS50075">
    <property type="entry name" value="CARRIER"/>
    <property type="match status" value="1"/>
</dbReference>
<feature type="domain" description="Carrier" evidence="3">
    <location>
        <begin position="1"/>
        <end position="64"/>
    </location>
</feature>
<dbReference type="Pfam" id="PF00975">
    <property type="entry name" value="Thioesterase"/>
    <property type="match status" value="1"/>
</dbReference>
<dbReference type="PANTHER" id="PTHR45527">
    <property type="entry name" value="NONRIBOSOMAL PEPTIDE SYNTHETASE"/>
    <property type="match status" value="1"/>
</dbReference>
<dbReference type="SUPFAM" id="SSF53474">
    <property type="entry name" value="alpha/beta-Hydrolases"/>
    <property type="match status" value="1"/>
</dbReference>
<accession>A0ABV4YI51</accession>
<gene>
    <name evidence="4" type="ORF">ACE1B6_19960</name>
</gene>
<dbReference type="InterPro" id="IPR036736">
    <property type="entry name" value="ACP-like_sf"/>
</dbReference>
<proteinExistence type="predicted"/>
<evidence type="ECO:0000256" key="2">
    <source>
        <dbReference type="ARBA" id="ARBA00022553"/>
    </source>
</evidence>
<organism evidence="4 5">
    <name type="scientific">Floridaenema fluviatile BLCC-F154</name>
    <dbReference type="NCBI Taxonomy" id="3153640"/>
    <lineage>
        <taxon>Bacteria</taxon>
        <taxon>Bacillati</taxon>
        <taxon>Cyanobacteriota</taxon>
        <taxon>Cyanophyceae</taxon>
        <taxon>Oscillatoriophycideae</taxon>
        <taxon>Aerosakkonematales</taxon>
        <taxon>Aerosakkonemataceae</taxon>
        <taxon>Floridanema</taxon>
        <taxon>Floridanema fluviatile</taxon>
    </lineage>
</organism>
<evidence type="ECO:0000256" key="1">
    <source>
        <dbReference type="ARBA" id="ARBA00022450"/>
    </source>
</evidence>
<dbReference type="InterPro" id="IPR001031">
    <property type="entry name" value="Thioesterase"/>
</dbReference>
<comment type="caution">
    <text evidence="4">The sequence shown here is derived from an EMBL/GenBank/DDBJ whole genome shotgun (WGS) entry which is preliminary data.</text>
</comment>
<dbReference type="EMBL" id="JBHFNS010000075">
    <property type="protein sequence ID" value="MFB2937530.1"/>
    <property type="molecule type" value="Genomic_DNA"/>
</dbReference>
<evidence type="ECO:0000259" key="3">
    <source>
        <dbReference type="PROSITE" id="PS50075"/>
    </source>
</evidence>
<dbReference type="Gene3D" id="3.40.50.1820">
    <property type="entry name" value="alpha/beta hydrolase"/>
    <property type="match status" value="1"/>
</dbReference>
<evidence type="ECO:0000313" key="5">
    <source>
        <dbReference type="Proteomes" id="UP001576776"/>
    </source>
</evidence>
<dbReference type="Pfam" id="PF00550">
    <property type="entry name" value="PP-binding"/>
    <property type="match status" value="1"/>
</dbReference>
<keyword evidence="5" id="KW-1185">Reference proteome</keyword>
<name>A0ABV4YI51_9CYAN</name>
<dbReference type="SUPFAM" id="SSF47336">
    <property type="entry name" value="ACP-like"/>
    <property type="match status" value="1"/>
</dbReference>
<dbReference type="PANTHER" id="PTHR45527:SF1">
    <property type="entry name" value="FATTY ACID SYNTHASE"/>
    <property type="match status" value="1"/>
</dbReference>
<sequence>MWSEVLNIPCVGVRDNFFDLGGHSLLAVRLIACIEQQLGTHLPLATLFTEPTIERQASLLTAATNAQRSSPLVPIRQTGSLPPFFCVHPVGGNVLCYAALARQLGVAQPLTRVEDMASRYLEALQTIQPEGPYQLGGWSFGGIVAFEIAQQLHSLGHEVALLALIDSFNPTVLNKPKPDEAILITSFARNLSRLFDKELPVSVDKLRQLELDEQLDCLLKEAKILQILPSEIGLQQMRQLFEVFQANSQAIHSYVPQPYSGQITLFCAEEKSIQLAEKQIQGWNSLAMAGIDIHKIPGDHFSIVRSQVLVKKLKACLSQ</sequence>
<dbReference type="Proteomes" id="UP001576776">
    <property type="component" value="Unassembled WGS sequence"/>
</dbReference>
<keyword evidence="2" id="KW-0597">Phosphoprotein</keyword>